<dbReference type="Gene3D" id="3.40.720.10">
    <property type="entry name" value="Alkaline Phosphatase, subunit A"/>
    <property type="match status" value="2"/>
</dbReference>
<proteinExistence type="predicted"/>
<dbReference type="Proteomes" id="UP000464657">
    <property type="component" value="Chromosome"/>
</dbReference>
<evidence type="ECO:0000256" key="2">
    <source>
        <dbReference type="SAM" id="MobiDB-lite"/>
    </source>
</evidence>
<dbReference type="Pfam" id="PF04185">
    <property type="entry name" value="Phosphoesterase"/>
    <property type="match status" value="1"/>
</dbReference>
<dbReference type="OrthoDB" id="980947at2"/>
<dbReference type="KEGG" id="kan:IMCC3317_04680"/>
<evidence type="ECO:0000313" key="3">
    <source>
        <dbReference type="EMBL" id="QHI35122.1"/>
    </source>
</evidence>
<name>A0A7L4ZEE6_9FLAO</name>
<dbReference type="GO" id="GO:0009395">
    <property type="term" value="P:phospholipid catabolic process"/>
    <property type="evidence" value="ECO:0007669"/>
    <property type="project" value="TreeGrafter"/>
</dbReference>
<dbReference type="PANTHER" id="PTHR31956:SF1">
    <property type="entry name" value="NON-SPECIFIC PHOSPHOLIPASE C1"/>
    <property type="match status" value="1"/>
</dbReference>
<dbReference type="PANTHER" id="PTHR31956">
    <property type="entry name" value="NON-SPECIFIC PHOSPHOLIPASE C4-RELATED"/>
    <property type="match status" value="1"/>
</dbReference>
<feature type="region of interest" description="Disordered" evidence="2">
    <location>
        <begin position="115"/>
        <end position="144"/>
    </location>
</feature>
<dbReference type="InterPro" id="IPR017850">
    <property type="entry name" value="Alkaline_phosphatase_core_sf"/>
</dbReference>
<gene>
    <name evidence="3" type="primary">plcN</name>
    <name evidence="3" type="ORF">IMCC3317_04680</name>
</gene>
<accession>A0A7L4ZEE6</accession>
<organism evidence="3 4">
    <name type="scientific">Kordia antarctica</name>
    <dbReference type="NCBI Taxonomy" id="1218801"/>
    <lineage>
        <taxon>Bacteria</taxon>
        <taxon>Pseudomonadati</taxon>
        <taxon>Bacteroidota</taxon>
        <taxon>Flavobacteriia</taxon>
        <taxon>Flavobacteriales</taxon>
        <taxon>Flavobacteriaceae</taxon>
        <taxon>Kordia</taxon>
    </lineage>
</organism>
<evidence type="ECO:0000256" key="1">
    <source>
        <dbReference type="ARBA" id="ARBA00022801"/>
    </source>
</evidence>
<protein>
    <submittedName>
        <fullName evidence="3">Non-hemolytic phospholipase C</fullName>
        <ecNumber evidence="3">3.1.4.3</ecNumber>
    </submittedName>
</protein>
<dbReference type="AlphaFoldDB" id="A0A7L4ZEE6"/>
<evidence type="ECO:0000313" key="4">
    <source>
        <dbReference type="Proteomes" id="UP000464657"/>
    </source>
</evidence>
<dbReference type="EC" id="3.1.4.3" evidence="3"/>
<keyword evidence="4" id="KW-1185">Reference proteome</keyword>
<dbReference type="InterPro" id="IPR007312">
    <property type="entry name" value="Phosphoesterase"/>
</dbReference>
<dbReference type="SUPFAM" id="SSF53649">
    <property type="entry name" value="Alkaline phosphatase-like"/>
    <property type="match status" value="1"/>
</dbReference>
<reference evidence="3 4" key="1">
    <citation type="journal article" date="2013" name="Int. J. Syst. Evol. Microbiol.">
        <title>Kordia antarctica sp. nov., isolated from Antarctic seawater.</title>
        <authorList>
            <person name="Baek K."/>
            <person name="Choi A."/>
            <person name="Kang I."/>
            <person name="Lee K."/>
            <person name="Cho J.C."/>
        </authorList>
    </citation>
    <scope>NUCLEOTIDE SEQUENCE [LARGE SCALE GENOMIC DNA]</scope>
    <source>
        <strain evidence="3 4">IMCC3317</strain>
    </source>
</reference>
<sequence>MKVPTSRIKHVVVMMFENRSFDSMLGFLYKDNNNKSPLGHPFEGLTGTETNPDSNGNSITVFPIDKNDSHAYFMPKKDPGEGFANTNFQLFGAGKAPYPKGIANNQGFVRDFENPIDNSPLEKKEHPYKKSATNTTKASSDHDYKSDDYKKWYKKPSPSGHASDVPDLDGVAPKDIMGMYTPETLPVLSGLATGYAVCDHWYCSAPTETLPNRAFTHMGTSEGYLYDEIHSYSSKSIFKHLMNHNKSWGIFGNNGKPYTVSFCQDIPSSLPKNCQVGSFDTFKTALKEKNLPDYTFLEPIWGSQGNSQHPNYNVALGEQYLLDIYTALKESPHWEDTLLVITYDEHGGCYDHITPPNNATSPPAKSTAFGFDFTRYGVRVPTVLISPWIEAGTVYRTKGDVPLDHTSILATLEKNFNVTPLTDRDKAAPDVLDVLTLSKPRTDTPLKGITAPVANSTIKIQNHASQIQQMHAAALTDKHNRETGEAKTTPDFKTEEDVKSYINTMHTKYYS</sequence>
<dbReference type="EMBL" id="CP019288">
    <property type="protein sequence ID" value="QHI35122.1"/>
    <property type="molecule type" value="Genomic_DNA"/>
</dbReference>
<keyword evidence="1 3" id="KW-0378">Hydrolase</keyword>
<dbReference type="RefSeq" id="WP_160127889.1">
    <property type="nucleotide sequence ID" value="NZ_CP019288.1"/>
</dbReference>
<dbReference type="GO" id="GO:0034480">
    <property type="term" value="F:phosphatidylcholine phospholipase C activity"/>
    <property type="evidence" value="ECO:0007669"/>
    <property type="project" value="UniProtKB-EC"/>
</dbReference>